<dbReference type="RefSeq" id="XP_038988787.1">
    <property type="nucleotide sequence ID" value="XM_039132859.1"/>
</dbReference>
<dbReference type="RefSeq" id="XP_038988788.1">
    <property type="nucleotide sequence ID" value="XM_039132860.1"/>
</dbReference>
<dbReference type="RefSeq" id="XP_038988789.1">
    <property type="nucleotide sequence ID" value="XM_039132861.1"/>
</dbReference>
<proteinExistence type="predicted"/>
<evidence type="ECO:0000313" key="1">
    <source>
        <dbReference type="Proteomes" id="UP000228380"/>
    </source>
</evidence>
<dbReference type="GeneID" id="120112877"/>
<dbReference type="AlphaFoldDB" id="A0A8B9AY72"/>
<dbReference type="Proteomes" id="UP000228380">
    <property type="component" value="Chromosome 13"/>
</dbReference>
<reference evidence="2 3" key="2">
    <citation type="submission" date="2025-04" db="UniProtKB">
        <authorList>
            <consortium name="RefSeq"/>
        </authorList>
    </citation>
    <scope>IDENTIFICATION</scope>
    <source>
        <tissue evidence="2 3">Young leaves</tissue>
    </source>
</reference>
<gene>
    <name evidence="2 3 4" type="primary">LOC120112877</name>
</gene>
<evidence type="ECO:0000313" key="2">
    <source>
        <dbReference type="RefSeq" id="XP_038988787.1"/>
    </source>
</evidence>
<sequence length="134" mass="15229">MLHHNLPTSKDPLVFPFNEIEVVGFQPSSLWRRGESLRRGIRRREGTSSWHAGAGIESALGSHKARGKQPFIATESPFLISRTFRGSVFFVKLQRQGFLGVQPYIISILARTFTLFNDADLSEVKMSNLKRREI</sequence>
<keyword evidence="1" id="KW-1185">Reference proteome</keyword>
<accession>A0A8B9AY72</accession>
<evidence type="ECO:0000313" key="3">
    <source>
        <dbReference type="RefSeq" id="XP_038988788.1"/>
    </source>
</evidence>
<protein>
    <submittedName>
        <fullName evidence="2 3">Uncharacterized protein LOC120112877</fullName>
    </submittedName>
</protein>
<organism evidence="1 3">
    <name type="scientific">Phoenix dactylifera</name>
    <name type="common">Date palm</name>
    <dbReference type="NCBI Taxonomy" id="42345"/>
    <lineage>
        <taxon>Eukaryota</taxon>
        <taxon>Viridiplantae</taxon>
        <taxon>Streptophyta</taxon>
        <taxon>Embryophyta</taxon>
        <taxon>Tracheophyta</taxon>
        <taxon>Spermatophyta</taxon>
        <taxon>Magnoliopsida</taxon>
        <taxon>Liliopsida</taxon>
        <taxon>Arecaceae</taxon>
        <taxon>Coryphoideae</taxon>
        <taxon>Phoeniceae</taxon>
        <taxon>Phoenix</taxon>
    </lineage>
</organism>
<dbReference type="KEGG" id="pda:120112877"/>
<reference evidence="1" key="1">
    <citation type="journal article" date="2019" name="Nat. Commun.">
        <title>Genome-wide association mapping of date palm fruit traits.</title>
        <authorList>
            <person name="Hazzouri K.M."/>
            <person name="Gros-Balthazard M."/>
            <person name="Flowers J.M."/>
            <person name="Copetti D."/>
            <person name="Lemansour A."/>
            <person name="Lebrun M."/>
            <person name="Masmoudi K."/>
            <person name="Ferrand S."/>
            <person name="Dhar M.I."/>
            <person name="Fresquez Z.A."/>
            <person name="Rosas U."/>
            <person name="Zhang J."/>
            <person name="Talag J."/>
            <person name="Lee S."/>
            <person name="Kudrna D."/>
            <person name="Powell R.F."/>
            <person name="Leitch I.J."/>
            <person name="Krueger R.R."/>
            <person name="Wing R.A."/>
            <person name="Amiri K.M.A."/>
            <person name="Purugganan M.D."/>
        </authorList>
    </citation>
    <scope>NUCLEOTIDE SEQUENCE [LARGE SCALE GENOMIC DNA]</scope>
    <source>
        <strain evidence="1">cv. Khalas</strain>
    </source>
</reference>
<evidence type="ECO:0000313" key="4">
    <source>
        <dbReference type="RefSeq" id="XP_038988789.1"/>
    </source>
</evidence>
<name>A0A8B9AY72_PHODC</name>